<dbReference type="AlphaFoldDB" id="A0A132HIS8"/>
<dbReference type="EMBL" id="CP037900">
    <property type="protein sequence ID" value="QBP09050.1"/>
    <property type="molecule type" value="Genomic_DNA"/>
</dbReference>
<accession>A0A132HIS8</accession>
<evidence type="ECO:0000313" key="2">
    <source>
        <dbReference type="Proteomes" id="UP000253772"/>
    </source>
</evidence>
<organism evidence="1 2">
    <name type="scientific">Cupriavidus metallidurans</name>
    <dbReference type="NCBI Taxonomy" id="119219"/>
    <lineage>
        <taxon>Bacteria</taxon>
        <taxon>Pseudomonadati</taxon>
        <taxon>Pseudomonadota</taxon>
        <taxon>Betaproteobacteria</taxon>
        <taxon>Burkholderiales</taxon>
        <taxon>Burkholderiaceae</taxon>
        <taxon>Cupriavidus</taxon>
    </lineage>
</organism>
<name>A0A132HIS8_9BURK</name>
<reference evidence="1 2" key="1">
    <citation type="submission" date="2019-03" db="EMBL/GenBank/DDBJ databases">
        <title>Comparative insights into the high quality Complete genome sequence of highly metal resistant Cupriavidus metallidurans strain BS1 isolated from a gold-copper mine.</title>
        <authorList>
            <person name="Mazhar H.S."/>
            <person name="Rensing C."/>
        </authorList>
    </citation>
    <scope>NUCLEOTIDE SEQUENCE [LARGE SCALE GENOMIC DNA]</scope>
    <source>
        <strain evidence="1 2">BS1</strain>
    </source>
</reference>
<protein>
    <submittedName>
        <fullName evidence="1">Uncharacterized protein</fullName>
    </submittedName>
</protein>
<evidence type="ECO:0000313" key="1">
    <source>
        <dbReference type="EMBL" id="QBP09050.1"/>
    </source>
</evidence>
<dbReference type="GeneID" id="60825367"/>
<sequence>MRRYVKSRSELMAILSQCLDNNPECGEVELHAMRVHQPDHTGCNWSAEVDFRQETFPDLAQQMAAARSIIVVMREQYNVLQ</sequence>
<dbReference type="OrthoDB" id="8966052at2"/>
<dbReference type="Proteomes" id="UP000253772">
    <property type="component" value="Chromosome c1"/>
</dbReference>
<proteinExistence type="predicted"/>
<gene>
    <name evidence="1" type="ORF">DDF84_004405</name>
</gene>
<dbReference type="RefSeq" id="WP_008649756.1">
    <property type="nucleotide sequence ID" value="NZ_CP037900.1"/>
</dbReference>